<evidence type="ECO:0000313" key="2">
    <source>
        <dbReference type="Proteomes" id="UP000499080"/>
    </source>
</evidence>
<comment type="caution">
    <text evidence="1">The sequence shown here is derived from an EMBL/GenBank/DDBJ whole genome shotgun (WGS) entry which is preliminary data.</text>
</comment>
<accession>A0A4Y2JMU8</accession>
<reference evidence="1 2" key="1">
    <citation type="journal article" date="2019" name="Sci. Rep.">
        <title>Orb-weaving spider Araneus ventricosus genome elucidates the spidroin gene catalogue.</title>
        <authorList>
            <person name="Kono N."/>
            <person name="Nakamura H."/>
            <person name="Ohtoshi R."/>
            <person name="Moran D.A.P."/>
            <person name="Shinohara A."/>
            <person name="Yoshida Y."/>
            <person name="Fujiwara M."/>
            <person name="Mori M."/>
            <person name="Tomita M."/>
            <person name="Arakawa K."/>
        </authorList>
    </citation>
    <scope>NUCLEOTIDE SEQUENCE [LARGE SCALE GENOMIC DNA]</scope>
</reference>
<keyword evidence="2" id="KW-1185">Reference proteome</keyword>
<organism evidence="1 2">
    <name type="scientific">Araneus ventricosus</name>
    <name type="common">Orbweaver spider</name>
    <name type="synonym">Epeira ventricosa</name>
    <dbReference type="NCBI Taxonomy" id="182803"/>
    <lineage>
        <taxon>Eukaryota</taxon>
        <taxon>Metazoa</taxon>
        <taxon>Ecdysozoa</taxon>
        <taxon>Arthropoda</taxon>
        <taxon>Chelicerata</taxon>
        <taxon>Arachnida</taxon>
        <taxon>Araneae</taxon>
        <taxon>Araneomorphae</taxon>
        <taxon>Entelegynae</taxon>
        <taxon>Araneoidea</taxon>
        <taxon>Araneidae</taxon>
        <taxon>Araneus</taxon>
    </lineage>
</organism>
<protein>
    <submittedName>
        <fullName evidence="1">Uncharacterized protein</fullName>
    </submittedName>
</protein>
<dbReference type="EMBL" id="BGPR01003690">
    <property type="protein sequence ID" value="GBM91274.1"/>
    <property type="molecule type" value="Genomic_DNA"/>
</dbReference>
<name>A0A4Y2JMU8_ARAVE</name>
<sequence length="105" mass="11825">MKSGLNVNISIEKILQVDDTLATYGTLTDAEIVDNVRGISEDEEHVDAPKVTIKETEKALELLTNFLEYQENAGHEGFAALANLRRLIETKKVGHQRSLKVYFYC</sequence>
<proteinExistence type="predicted"/>
<gene>
    <name evidence="1" type="ORF">AVEN_7710_1</name>
</gene>
<dbReference type="Proteomes" id="UP000499080">
    <property type="component" value="Unassembled WGS sequence"/>
</dbReference>
<dbReference type="AlphaFoldDB" id="A0A4Y2JMU8"/>
<evidence type="ECO:0000313" key="1">
    <source>
        <dbReference type="EMBL" id="GBM91274.1"/>
    </source>
</evidence>